<protein>
    <submittedName>
        <fullName evidence="1">Uncharacterized protein</fullName>
    </submittedName>
</protein>
<accession>A0A562J1B5</accession>
<dbReference type="AlphaFoldDB" id="A0A562J1B5"/>
<evidence type="ECO:0000313" key="2">
    <source>
        <dbReference type="Proteomes" id="UP000318667"/>
    </source>
</evidence>
<dbReference type="Proteomes" id="UP000318667">
    <property type="component" value="Unassembled WGS sequence"/>
</dbReference>
<reference evidence="1 2" key="1">
    <citation type="journal article" date="2015" name="Stand. Genomic Sci.">
        <title>Genomic Encyclopedia of Bacterial and Archaeal Type Strains, Phase III: the genomes of soil and plant-associated and newly described type strains.</title>
        <authorList>
            <person name="Whitman W.B."/>
            <person name="Woyke T."/>
            <person name="Klenk H.P."/>
            <person name="Zhou Y."/>
            <person name="Lilburn T.G."/>
            <person name="Beck B.J."/>
            <person name="De Vos P."/>
            <person name="Vandamme P."/>
            <person name="Eisen J.A."/>
            <person name="Garrity G."/>
            <person name="Hugenholtz P."/>
            <person name="Kyrpides N.C."/>
        </authorList>
    </citation>
    <scope>NUCLEOTIDE SEQUENCE [LARGE SCALE GENOMIC DNA]</scope>
    <source>
        <strain evidence="1 2">CGMCC 1.10115</strain>
    </source>
</reference>
<name>A0A562J1B5_9BACI</name>
<keyword evidence="2" id="KW-1185">Reference proteome</keyword>
<organism evidence="1 2">
    <name type="scientific">Cytobacillus oceanisediminis</name>
    <dbReference type="NCBI Taxonomy" id="665099"/>
    <lineage>
        <taxon>Bacteria</taxon>
        <taxon>Bacillati</taxon>
        <taxon>Bacillota</taxon>
        <taxon>Bacilli</taxon>
        <taxon>Bacillales</taxon>
        <taxon>Bacillaceae</taxon>
        <taxon>Cytobacillus</taxon>
    </lineage>
</organism>
<comment type="caution">
    <text evidence="1">The sequence shown here is derived from an EMBL/GenBank/DDBJ whole genome shotgun (WGS) entry which is preliminary data.</text>
</comment>
<gene>
    <name evidence="1" type="ORF">IQ19_05671</name>
</gene>
<sequence length="57" mass="6249">MVCGRPVKLKSSGEAGIIYEVKPGTKYPVRILVDGDKEIQCTQAAMIKCPRKNASRN</sequence>
<dbReference type="EMBL" id="VLKI01000044">
    <property type="protein sequence ID" value="TWH77059.1"/>
    <property type="molecule type" value="Genomic_DNA"/>
</dbReference>
<evidence type="ECO:0000313" key="1">
    <source>
        <dbReference type="EMBL" id="TWH77059.1"/>
    </source>
</evidence>
<proteinExistence type="predicted"/>